<dbReference type="AlphaFoldDB" id="A0A182R767"/>
<reference evidence="5" key="1">
    <citation type="submission" date="2020-05" db="UniProtKB">
        <authorList>
            <consortium name="EnsemblMetazoa"/>
        </authorList>
    </citation>
    <scope>IDENTIFICATION</scope>
    <source>
        <strain evidence="5">FUMOZ</strain>
    </source>
</reference>
<dbReference type="Pfam" id="PF11952">
    <property type="entry name" value="XTBD"/>
    <property type="match status" value="1"/>
</dbReference>
<evidence type="ECO:0000256" key="1">
    <source>
        <dbReference type="SAM" id="MobiDB-lite"/>
    </source>
</evidence>
<feature type="compositionally biased region" description="Basic and acidic residues" evidence="1">
    <location>
        <begin position="130"/>
        <end position="143"/>
    </location>
</feature>
<dbReference type="EnsemblMetazoa" id="AFUN002016-RA">
    <property type="protein sequence ID" value="AFUN002016-PA"/>
    <property type="gene ID" value="AFUN002016"/>
</dbReference>
<feature type="region of interest" description="Disordered" evidence="1">
    <location>
        <begin position="122"/>
        <end position="220"/>
    </location>
</feature>
<dbReference type="VEuPathDB" id="VectorBase:AFUN2_002550"/>
<dbReference type="Gene3D" id="3.30.1370.50">
    <property type="entry name" value="R3H-like domain"/>
    <property type="match status" value="1"/>
</dbReference>
<dbReference type="PROSITE" id="PS51061">
    <property type="entry name" value="R3H"/>
    <property type="match status" value="1"/>
</dbReference>
<protein>
    <recommendedName>
        <fullName evidence="6">G-patch domain-containing protein</fullName>
    </recommendedName>
</protein>
<dbReference type="STRING" id="62324.A0A182R767"/>
<dbReference type="PANTHER" id="PTHR20923:SF1">
    <property type="entry name" value="G PATCH DOMAIN AND ANKYRIN REPEAT-CONTAINING PROTEIN 1"/>
    <property type="match status" value="1"/>
</dbReference>
<dbReference type="PROSITE" id="PS51827">
    <property type="entry name" value="XTBD"/>
    <property type="match status" value="1"/>
</dbReference>
<dbReference type="InterPro" id="IPR000467">
    <property type="entry name" value="G_patch_dom"/>
</dbReference>
<feature type="domain" description="R3H" evidence="3">
    <location>
        <begin position="709"/>
        <end position="774"/>
    </location>
</feature>
<evidence type="ECO:0000259" key="3">
    <source>
        <dbReference type="PROSITE" id="PS51061"/>
    </source>
</evidence>
<feature type="compositionally biased region" description="Polar residues" evidence="1">
    <location>
        <begin position="144"/>
        <end position="153"/>
    </location>
</feature>
<feature type="compositionally biased region" description="Polar residues" evidence="1">
    <location>
        <begin position="88"/>
        <end position="98"/>
    </location>
</feature>
<feature type="domain" description="XRN2-binding (XTBD)" evidence="4">
    <location>
        <begin position="407"/>
        <end position="491"/>
    </location>
</feature>
<name>A0A182R767_ANOFN</name>
<dbReference type="InterPro" id="IPR039146">
    <property type="entry name" value="GPANK1"/>
</dbReference>
<dbReference type="InterPro" id="IPR021859">
    <property type="entry name" value="XTBD"/>
</dbReference>
<dbReference type="PROSITE" id="PS50174">
    <property type="entry name" value="G_PATCH"/>
    <property type="match status" value="1"/>
</dbReference>
<dbReference type="InterPro" id="IPR036867">
    <property type="entry name" value="R3H_dom_sf"/>
</dbReference>
<accession>A0A182R767</accession>
<feature type="compositionally biased region" description="Polar residues" evidence="1">
    <location>
        <begin position="183"/>
        <end position="207"/>
    </location>
</feature>
<dbReference type="SUPFAM" id="SSF82708">
    <property type="entry name" value="R3H domain"/>
    <property type="match status" value="1"/>
</dbReference>
<organism evidence="5">
    <name type="scientific">Anopheles funestus</name>
    <name type="common">African malaria mosquito</name>
    <dbReference type="NCBI Taxonomy" id="62324"/>
    <lineage>
        <taxon>Eukaryota</taxon>
        <taxon>Metazoa</taxon>
        <taxon>Ecdysozoa</taxon>
        <taxon>Arthropoda</taxon>
        <taxon>Hexapoda</taxon>
        <taxon>Insecta</taxon>
        <taxon>Pterygota</taxon>
        <taxon>Neoptera</taxon>
        <taxon>Endopterygota</taxon>
        <taxon>Diptera</taxon>
        <taxon>Nematocera</taxon>
        <taxon>Culicoidea</taxon>
        <taxon>Culicidae</taxon>
        <taxon>Anophelinae</taxon>
        <taxon>Anopheles</taxon>
    </lineage>
</organism>
<dbReference type="Pfam" id="PF01424">
    <property type="entry name" value="R3H"/>
    <property type="match status" value="1"/>
</dbReference>
<evidence type="ECO:0000313" key="5">
    <source>
        <dbReference type="EnsemblMetazoa" id="AFUN002016-PA"/>
    </source>
</evidence>
<dbReference type="PANTHER" id="PTHR20923">
    <property type="entry name" value="BAT4 PROTEIN-RELATED"/>
    <property type="match status" value="1"/>
</dbReference>
<evidence type="ECO:0000259" key="2">
    <source>
        <dbReference type="PROSITE" id="PS50174"/>
    </source>
</evidence>
<feature type="domain" description="G-patch" evidence="2">
    <location>
        <begin position="655"/>
        <end position="700"/>
    </location>
</feature>
<evidence type="ECO:0008006" key="6">
    <source>
        <dbReference type="Google" id="ProtNLM"/>
    </source>
</evidence>
<dbReference type="Pfam" id="PF01585">
    <property type="entry name" value="G-patch"/>
    <property type="match status" value="1"/>
</dbReference>
<sequence length="807" mass="90740">MKHTKDSVIHNDQASDCDGHLVMSTKKKLKLKEKTKVSKKCKEAVINATSLNIETDDCIDELVNNGVTKKKLKKQKKQKEVIDEDSVNTDQCRNLSPTTDRDISIDETNDCGVLAPSELTKKKLKKPKKQKEAIDEESFHMDQSRNLSPTTNGDCDELVSNGQTKKKLKKSKQQKEVIDEDSFNMNQCRNLPSTTNGDCNELVSNGQTKKKLKKSKKQKEVIDEDSFNMDQCRDLPQTTNGDFSIDEANDCGELVPNGLTKKKLKKSKKQKEVINEKADDCNGDLVTTEVTKKKLKKQKNQTKWQEEGIDEISFNIDSCKNLPPTTDGDVSIDEANDCVGQLVPNGVTKKKLKNKKADRKRQGEVFDEANDCNGELVTEGVTKKKLKKQKVYKERQEEIVDDAPFDIDQCQNPLEHEEHWALRRAFLEKNQHILPQDQLISLAQVYMNVELLGCWYAPETMEIVAKLSEGLGRDYHRARAVMIKPTFVSASDAAICKVRNLNATDVAKNYSGASVMAVAQSTQDTVPSVVLNCLRSDLIIVNQDMQLTLNTFNSLQNGMVMEAYTEETELGECEGIVKVGGAVIAKQTDYSGKIALSKAWRIAKEFLMQYCYSISHKIASERLAGAEVVELSELKKQNEDEAEDKDKEKIRKLDADNVGFKLLAKLGWSGGSLGVRGDGIVDPVKLDHQLNRKGLGMVKTEKPKKAKVDLSKEMIKDMLMDFADGTNPAHQIVFSSDYSKANRIIIHSVAFKMGLKSQSYGKEGRDRRLVVTRKYKLRPTELLRKLLVEKDPKFCQLYNVTPPSELM</sequence>
<dbReference type="VEuPathDB" id="VectorBase:AFUN002016"/>
<evidence type="ECO:0000259" key="4">
    <source>
        <dbReference type="PROSITE" id="PS51827"/>
    </source>
</evidence>
<dbReference type="SMART" id="SM00443">
    <property type="entry name" value="G_patch"/>
    <property type="match status" value="1"/>
</dbReference>
<dbReference type="InterPro" id="IPR001374">
    <property type="entry name" value="R3H_dom"/>
</dbReference>
<feature type="region of interest" description="Disordered" evidence="1">
    <location>
        <begin position="77"/>
        <end position="106"/>
    </location>
</feature>
<feature type="compositionally biased region" description="Basic residues" evidence="1">
    <location>
        <begin position="208"/>
        <end position="217"/>
    </location>
</feature>
<proteinExistence type="predicted"/>
<dbReference type="GO" id="GO:0003676">
    <property type="term" value="F:nucleic acid binding"/>
    <property type="evidence" value="ECO:0007669"/>
    <property type="project" value="UniProtKB-UniRule"/>
</dbReference>